<evidence type="ECO:0008006" key="4">
    <source>
        <dbReference type="Google" id="ProtNLM"/>
    </source>
</evidence>
<dbReference type="Proteomes" id="UP000004019">
    <property type="component" value="Unassembled WGS sequence"/>
</dbReference>
<dbReference type="Pfam" id="PF13149">
    <property type="entry name" value="Mfa_like_1"/>
    <property type="match status" value="1"/>
</dbReference>
<proteinExistence type="predicted"/>
<protein>
    <recommendedName>
        <fullName evidence="4">Fimbrillin family protein</fullName>
    </recommendedName>
</protein>
<name>I9FRT4_9BACT</name>
<dbReference type="EMBL" id="AGXI01000018">
    <property type="protein sequence ID" value="EIY36424.1"/>
    <property type="molecule type" value="Genomic_DNA"/>
</dbReference>
<dbReference type="PROSITE" id="PS51257">
    <property type="entry name" value="PROKAR_LIPOPROTEIN"/>
    <property type="match status" value="1"/>
</dbReference>
<feature type="signal peptide" evidence="1">
    <location>
        <begin position="1"/>
        <end position="19"/>
    </location>
</feature>
<keyword evidence="1" id="KW-0732">Signal</keyword>
<reference evidence="2 3" key="1">
    <citation type="submission" date="2012-02" db="EMBL/GenBank/DDBJ databases">
        <title>The Genome Sequence of Bacteroides dorei CL03T12C01.</title>
        <authorList>
            <consortium name="The Broad Institute Genome Sequencing Platform"/>
            <person name="Earl A."/>
            <person name="Ward D."/>
            <person name="Feldgarden M."/>
            <person name="Gevers D."/>
            <person name="Zitomersky N.L."/>
            <person name="Coyne M.J."/>
            <person name="Comstock L.E."/>
            <person name="Young S.K."/>
            <person name="Zeng Q."/>
            <person name="Gargeya S."/>
            <person name="Fitzgerald M."/>
            <person name="Haas B."/>
            <person name="Abouelleil A."/>
            <person name="Alvarado L."/>
            <person name="Arachchi H.M."/>
            <person name="Berlin A."/>
            <person name="Chapman S.B."/>
            <person name="Gearin G."/>
            <person name="Goldberg J."/>
            <person name="Griggs A."/>
            <person name="Gujja S."/>
            <person name="Hansen M."/>
            <person name="Heiman D."/>
            <person name="Howarth C."/>
            <person name="Larimer J."/>
            <person name="Lui A."/>
            <person name="MacDonald P.J.P."/>
            <person name="McCowen C."/>
            <person name="Montmayeur A."/>
            <person name="Murphy C."/>
            <person name="Neiman D."/>
            <person name="Pearson M."/>
            <person name="Priest M."/>
            <person name="Roberts A."/>
            <person name="Saif S."/>
            <person name="Shea T."/>
            <person name="Sisk P."/>
            <person name="Stolte C."/>
            <person name="Sykes S."/>
            <person name="Wortman J."/>
            <person name="Nusbaum C."/>
            <person name="Birren B."/>
        </authorList>
    </citation>
    <scope>NUCLEOTIDE SEQUENCE [LARGE SCALE GENOMIC DNA]</scope>
    <source>
        <strain evidence="2 3">CL03T12C01</strain>
    </source>
</reference>
<organism evidence="2 3">
    <name type="scientific">Phocaeicola dorei CL03T12C01</name>
    <dbReference type="NCBI Taxonomy" id="997877"/>
    <lineage>
        <taxon>Bacteria</taxon>
        <taxon>Pseudomonadati</taxon>
        <taxon>Bacteroidota</taxon>
        <taxon>Bacteroidia</taxon>
        <taxon>Bacteroidales</taxon>
        <taxon>Bacteroidaceae</taxon>
        <taxon>Phocaeicola</taxon>
    </lineage>
</organism>
<dbReference type="PATRIC" id="fig|997877.3.peg.3046"/>
<feature type="chain" id="PRO_5009962294" description="Fimbrillin family protein" evidence="1">
    <location>
        <begin position="20"/>
        <end position="349"/>
    </location>
</feature>
<dbReference type="CDD" id="cd13120">
    <property type="entry name" value="BF2867_like_N"/>
    <property type="match status" value="1"/>
</dbReference>
<dbReference type="RefSeq" id="WP_007855133.1">
    <property type="nucleotide sequence ID" value="NZ_CP011531.1"/>
</dbReference>
<accession>I9FRT4</accession>
<comment type="caution">
    <text evidence="2">The sequence shown here is derived from an EMBL/GenBank/DDBJ whole genome shotgun (WGS) entry which is preliminary data.</text>
</comment>
<dbReference type="Gene3D" id="2.60.40.2630">
    <property type="match status" value="1"/>
</dbReference>
<gene>
    <name evidence="2" type="ORF">HMPREF1065_02894</name>
</gene>
<evidence type="ECO:0000313" key="3">
    <source>
        <dbReference type="Proteomes" id="UP000004019"/>
    </source>
</evidence>
<dbReference type="AlphaFoldDB" id="I9FRT4"/>
<evidence type="ECO:0000313" key="2">
    <source>
        <dbReference type="EMBL" id="EIY36424.1"/>
    </source>
</evidence>
<dbReference type="CDD" id="cd13121">
    <property type="entry name" value="BF2867_like_C"/>
    <property type="match status" value="1"/>
</dbReference>
<dbReference type="HOGENOM" id="CLU_067996_0_0_10"/>
<evidence type="ECO:0000256" key="1">
    <source>
        <dbReference type="SAM" id="SignalP"/>
    </source>
</evidence>
<dbReference type="InterPro" id="IPR025049">
    <property type="entry name" value="Mfa-like_1"/>
</dbReference>
<sequence length="349" mass="38128">MKKNLFFMGIAAAAMLASCSNDETMDMPQSKTKAISFTNAFVNNGTRSIVDPSFKKETLGSFAVYGFTQNGQIFDGTTVTSSDNGNSWTYTPQQFWVKDNQYAFAAIAPANTTVANETLEGASTTDYKVGMTVSFTNDGATDLLHASADPVDANDNFMASPIPVSFNFYHQLAKVKFSFANNVGEPYNIEVTDVKITNAKKSGTLTINSEKQNAWSEVTDPSLELDFGAVGNSQDVAEAIEHNGEGETYYEKLMIPTESSESYNVTFTVKLLNGTVPMGTYNHTATISNVELELGYCYDFKATLTSDNIVVDPNDPDAQLKPIVFEVTNIEDWNKENQDQTVNIPTVGE</sequence>